<dbReference type="InterPro" id="IPR036388">
    <property type="entry name" value="WH-like_DNA-bd_sf"/>
</dbReference>
<dbReference type="GO" id="GO:0003700">
    <property type="term" value="F:DNA-binding transcription factor activity"/>
    <property type="evidence" value="ECO:0007669"/>
    <property type="project" value="InterPro"/>
</dbReference>
<dbReference type="InterPro" id="IPR000835">
    <property type="entry name" value="HTH_MarR-typ"/>
</dbReference>
<dbReference type="GO" id="GO:0003677">
    <property type="term" value="F:DNA binding"/>
    <property type="evidence" value="ECO:0007669"/>
    <property type="project" value="UniProtKB-UniRule"/>
</dbReference>
<dbReference type="InterPro" id="IPR052362">
    <property type="entry name" value="HTH-GbsR_regulator"/>
</dbReference>
<keyword evidence="3 4" id="KW-0804">Transcription</keyword>
<dbReference type="InterPro" id="IPR026282">
    <property type="entry name" value="MJ1563"/>
</dbReference>
<evidence type="ECO:0000313" key="7">
    <source>
        <dbReference type="Proteomes" id="UP000092634"/>
    </source>
</evidence>
<evidence type="ECO:0000256" key="4">
    <source>
        <dbReference type="PIRNR" id="PIRNR006707"/>
    </source>
</evidence>
<dbReference type="PIRSF" id="PIRSF006707">
    <property type="entry name" value="MJ1563"/>
    <property type="match status" value="1"/>
</dbReference>
<dbReference type="PANTHER" id="PTHR38465">
    <property type="entry name" value="HTH-TYPE TRANSCRIPTIONAL REGULATOR MJ1563-RELATED"/>
    <property type="match status" value="1"/>
</dbReference>
<accession>A0A1E8PTM5</accession>
<name>A0A1E8PTM5_9BURK</name>
<evidence type="ECO:0000259" key="5">
    <source>
        <dbReference type="Pfam" id="PF12802"/>
    </source>
</evidence>
<dbReference type="SUPFAM" id="SSF46785">
    <property type="entry name" value="Winged helix' DNA-binding domain"/>
    <property type="match status" value="1"/>
</dbReference>
<dbReference type="PANTHER" id="PTHR38465:SF1">
    <property type="entry name" value="HTH-TYPE TRANSCRIPTIONAL REGULATOR MJ1563-RELATED"/>
    <property type="match status" value="1"/>
</dbReference>
<evidence type="ECO:0000256" key="2">
    <source>
        <dbReference type="ARBA" id="ARBA00023125"/>
    </source>
</evidence>
<organism evidence="6 7">
    <name type="scientific">Janthinobacterium lividum</name>
    <dbReference type="NCBI Taxonomy" id="29581"/>
    <lineage>
        <taxon>Bacteria</taxon>
        <taxon>Pseudomonadati</taxon>
        <taxon>Pseudomonadota</taxon>
        <taxon>Betaproteobacteria</taxon>
        <taxon>Burkholderiales</taxon>
        <taxon>Oxalobacteraceae</taxon>
        <taxon>Janthinobacterium</taxon>
    </lineage>
</organism>
<evidence type="ECO:0000256" key="3">
    <source>
        <dbReference type="ARBA" id="ARBA00023163"/>
    </source>
</evidence>
<dbReference type="CDD" id="cd00090">
    <property type="entry name" value="HTH_ARSR"/>
    <property type="match status" value="1"/>
</dbReference>
<dbReference type="AlphaFoldDB" id="A0A1E8PTM5"/>
<evidence type="ECO:0000256" key="1">
    <source>
        <dbReference type="ARBA" id="ARBA00023015"/>
    </source>
</evidence>
<gene>
    <name evidence="6" type="ORF">BA896_012055</name>
</gene>
<protein>
    <recommendedName>
        <fullName evidence="4">HTH-type transcriptional regulator</fullName>
    </recommendedName>
</protein>
<proteinExistence type="inferred from homology"/>
<keyword evidence="1 4" id="KW-0805">Transcription regulation</keyword>
<comment type="caution">
    <text evidence="6">The sequence shown here is derived from an EMBL/GenBank/DDBJ whole genome shotgun (WGS) entry which is preliminary data.</text>
</comment>
<evidence type="ECO:0000313" key="6">
    <source>
        <dbReference type="EMBL" id="OFJ49501.1"/>
    </source>
</evidence>
<dbReference type="Pfam" id="PF12802">
    <property type="entry name" value="MarR_2"/>
    <property type="match status" value="1"/>
</dbReference>
<feature type="domain" description="HTH marR-type" evidence="5">
    <location>
        <begin position="22"/>
        <end position="80"/>
    </location>
</feature>
<reference evidence="6 7" key="1">
    <citation type="submission" date="2016-10" db="EMBL/GenBank/DDBJ databases">
        <title>Updated version of Genome Assembly of Janthinobacterium lividum ERGS5:01.</title>
        <authorList>
            <person name="Kumar R."/>
            <person name="Acharya V."/>
            <person name="Singh D."/>
        </authorList>
    </citation>
    <scope>NUCLEOTIDE SEQUENCE [LARGE SCALE GENOMIC DNA]</scope>
    <source>
        <strain evidence="6 7">ERGS5:01</strain>
    </source>
</reference>
<sequence>MELSPTTQKYILHWGEMGTRWGVNRTVAQIHALLFLANEALTAEDIAASLNVARSNVSNSLKELQSWGLVRITHVLKDRRDHFVALQDVWAIFRVIMEERKRREIDPTLTVLRECAIEGEQDAAIAPETLARMGEVLAFLEMLSSTYSDYKNLPPATLQHMLSMGGKVAKFLSPEDKPGKPNKPNKPGNA</sequence>
<dbReference type="Proteomes" id="UP000092634">
    <property type="component" value="Unassembled WGS sequence"/>
</dbReference>
<dbReference type="Gene3D" id="1.10.10.10">
    <property type="entry name" value="Winged helix-like DNA-binding domain superfamily/Winged helix DNA-binding domain"/>
    <property type="match status" value="1"/>
</dbReference>
<keyword evidence="2 4" id="KW-0238">DNA-binding</keyword>
<comment type="similarity">
    <text evidence="4">Belongs to the GbsR family.</text>
</comment>
<dbReference type="InterPro" id="IPR036390">
    <property type="entry name" value="WH_DNA-bd_sf"/>
</dbReference>
<dbReference type="InterPro" id="IPR011991">
    <property type="entry name" value="ArsR-like_HTH"/>
</dbReference>
<dbReference type="EMBL" id="MAQB02000001">
    <property type="protein sequence ID" value="OFJ49501.1"/>
    <property type="molecule type" value="Genomic_DNA"/>
</dbReference>